<dbReference type="Pfam" id="PF03422">
    <property type="entry name" value="CBM_6"/>
    <property type="match status" value="1"/>
</dbReference>
<evidence type="ECO:0000256" key="3">
    <source>
        <dbReference type="ARBA" id="ARBA00022801"/>
    </source>
</evidence>
<keyword evidence="2" id="KW-0732">Signal</keyword>
<dbReference type="Pfam" id="PF14310">
    <property type="entry name" value="Fn3-like"/>
    <property type="match status" value="1"/>
</dbReference>
<dbReference type="CDD" id="cd04084">
    <property type="entry name" value="CBM6_xylanase-like"/>
    <property type="match status" value="1"/>
</dbReference>
<dbReference type="GO" id="GO:0045493">
    <property type="term" value="P:xylan catabolic process"/>
    <property type="evidence" value="ECO:0007669"/>
    <property type="project" value="InterPro"/>
</dbReference>
<dbReference type="PANTHER" id="PTHR42721:SF3">
    <property type="entry name" value="BETA-D-XYLOSIDASE 5-RELATED"/>
    <property type="match status" value="1"/>
</dbReference>
<dbReference type="Gene3D" id="2.60.120.380">
    <property type="match status" value="1"/>
</dbReference>
<comment type="similarity">
    <text evidence="1 4">Belongs to the glycosyl hydrolase 3 family.</text>
</comment>
<dbReference type="InterPro" id="IPR019800">
    <property type="entry name" value="Glyco_hydro_3_AS"/>
</dbReference>
<dbReference type="Gene3D" id="2.60.120.260">
    <property type="entry name" value="Galactose-binding domain-like"/>
    <property type="match status" value="1"/>
</dbReference>
<proteinExistence type="inferred from homology"/>
<dbReference type="PROSITE" id="PS00775">
    <property type="entry name" value="GLYCOSYL_HYDROL_F3"/>
    <property type="match status" value="1"/>
</dbReference>
<dbReference type="InterPro" id="IPR001764">
    <property type="entry name" value="Glyco_hydro_3_N"/>
</dbReference>
<dbReference type="EMBL" id="FNJU01000001">
    <property type="protein sequence ID" value="SDP13400.1"/>
    <property type="molecule type" value="Genomic_DNA"/>
</dbReference>
<dbReference type="InterPro" id="IPR002772">
    <property type="entry name" value="Glyco_hydro_3_C"/>
</dbReference>
<dbReference type="PRINTS" id="PR00133">
    <property type="entry name" value="GLHYDRLASE3"/>
</dbReference>
<dbReference type="GO" id="GO:0009044">
    <property type="term" value="F:xylan 1,4-beta-xylosidase activity"/>
    <property type="evidence" value="ECO:0007669"/>
    <property type="project" value="InterPro"/>
</dbReference>
<keyword evidence="4" id="KW-0326">Glycosidase</keyword>
<dbReference type="Proteomes" id="UP000199159">
    <property type="component" value="Unassembled WGS sequence"/>
</dbReference>
<dbReference type="Gene3D" id="3.40.50.1700">
    <property type="entry name" value="Glycoside hydrolase family 3 C-terminal domain"/>
    <property type="match status" value="1"/>
</dbReference>
<dbReference type="Gene3D" id="2.60.40.10">
    <property type="entry name" value="Immunoglobulins"/>
    <property type="match status" value="1"/>
</dbReference>
<dbReference type="GO" id="GO:0031222">
    <property type="term" value="P:arabinan catabolic process"/>
    <property type="evidence" value="ECO:0007669"/>
    <property type="project" value="TreeGrafter"/>
</dbReference>
<dbReference type="InterPro" id="IPR005084">
    <property type="entry name" value="CBM6"/>
</dbReference>
<dbReference type="OrthoDB" id="9805821at2"/>
<dbReference type="AlphaFoldDB" id="A0A1H0Q865"/>
<dbReference type="Gene3D" id="3.20.20.300">
    <property type="entry name" value="Glycoside hydrolase, family 3, N-terminal domain"/>
    <property type="match status" value="1"/>
</dbReference>
<dbReference type="STRING" id="930152.SAMN05216565_101642"/>
<dbReference type="SUPFAM" id="SSF52279">
    <property type="entry name" value="Beta-D-glucan exohydrolase, C-terminal domain"/>
    <property type="match status" value="1"/>
</dbReference>
<evidence type="ECO:0000259" key="5">
    <source>
        <dbReference type="SMART" id="SM01217"/>
    </source>
</evidence>
<dbReference type="FunFam" id="2.60.40.10:FF:000495">
    <property type="entry name" value="Periplasmic beta-glucosidase"/>
    <property type="match status" value="1"/>
</dbReference>
<dbReference type="InterPro" id="IPR013783">
    <property type="entry name" value="Ig-like_fold"/>
</dbReference>
<name>A0A1H0Q865_9BACI</name>
<dbReference type="InterPro" id="IPR036881">
    <property type="entry name" value="Glyco_hydro_3_C_sf"/>
</dbReference>
<evidence type="ECO:0000256" key="2">
    <source>
        <dbReference type="ARBA" id="ARBA00022729"/>
    </source>
</evidence>
<protein>
    <submittedName>
        <fullName evidence="6">Exo-1,4-beta-glucosidase</fullName>
    </submittedName>
</protein>
<evidence type="ECO:0000256" key="1">
    <source>
        <dbReference type="ARBA" id="ARBA00005336"/>
    </source>
</evidence>
<reference evidence="7" key="1">
    <citation type="submission" date="2016-10" db="EMBL/GenBank/DDBJ databases">
        <authorList>
            <person name="Varghese N."/>
            <person name="Submissions S."/>
        </authorList>
    </citation>
    <scope>NUCLEOTIDE SEQUENCE [LARGE SCALE GENOMIC DNA]</scope>
    <source>
        <strain evidence="7">IBRC-M10078</strain>
    </source>
</reference>
<dbReference type="GO" id="GO:0008422">
    <property type="term" value="F:beta-glucosidase activity"/>
    <property type="evidence" value="ECO:0007669"/>
    <property type="project" value="UniProtKB-ARBA"/>
</dbReference>
<dbReference type="InterPro" id="IPR036962">
    <property type="entry name" value="Glyco_hydro_3_N_sf"/>
</dbReference>
<sequence>MTKGTLPFWNTQLTIEERLRDVMNDLSLDEKISLLSTSQSEIPRLGIGEYHVGGEAAHGVVDRKGGKTTVFPQPIGLSSTWNRKLLREVGDVIGDEARIFYELNDKKTGLTLWAPTIDMERDPRWGRTEEAYGEDPYLTGQLSTELIKGMQGDDQFYIKLVAAPKHFYGNNNEYGREYTSNSIDPRNRREYYLKAFEPAFKEGKALSMMTAYNGVNGIPSMQINELRDIVRKEWEMDGFIVSDGGALTLNVEQYRYYDNYAEALADSLKKGIDCFVDRKELVEQAAYDALEKKLISVEDINQAIRNMLKVRFRLGHFDLDSTKNPYYHVDLNKMSSEEHAEVCLKATKESIVLLKNENKTLPLHEEKTKKVAVIGPTANVIYRDWYTGYSKYQITPMQGLRSRLKNADIHYVSGHDQIALKSLKTNKYVTVSDQNLIKVNSPVIGLHETFEIEEWGWNSNLLKNMAGNKYISQIEKKETFEANNEEAFGWFVKEKIHFQPISKNEQIYHLSGWNGQPLSVSNQDELIMSDQAELFEKKVLTSGIEEAVKLAKSSDVAIVFVGNNPMLNGREIEDRPDIILPERQQQLVEAVYEANPNTIVVVIGSYPFALDWIDKKIPAILYSSHGSQMLGEGVASILYGDESPSGRLSMTWYKDITQLPSLFDYDIIKGNRTYMYFDEEVLYPFGHGLSYTTFEYSSIQVSSQKIKDGEEIKLSLDIENTGEFTASEVIQIYATVQGSKVKRPKKLLVNFDKVVLLPSQKQRVDFTIKAEQLSFWDVDNDDYCFESGTCILSVGPSSNESRLSKRITMEGKELSYRSLTTVTKAENYNDYHDVYLSKGVQNLNCVTNSGNGWICFKNVQISKESGTIQIQASVDGRSGKVSVMFDHLDSEVIAVGDIVSNDSNQWNHIDLPFVTSKGVHDVYIFLEGAVSITTVQIF</sequence>
<dbReference type="GO" id="GO:0046556">
    <property type="term" value="F:alpha-L-arabinofuranosidase activity"/>
    <property type="evidence" value="ECO:0007669"/>
    <property type="project" value="TreeGrafter"/>
</dbReference>
<gene>
    <name evidence="6" type="ORF">SAMN05216565_101642</name>
</gene>
<dbReference type="GO" id="GO:0030246">
    <property type="term" value="F:carbohydrate binding"/>
    <property type="evidence" value="ECO:0007669"/>
    <property type="project" value="InterPro"/>
</dbReference>
<dbReference type="InterPro" id="IPR008999">
    <property type="entry name" value="Actin-crosslinking"/>
</dbReference>
<feature type="domain" description="Fibronectin type III-like" evidence="5">
    <location>
        <begin position="728"/>
        <end position="798"/>
    </location>
</feature>
<evidence type="ECO:0000313" key="7">
    <source>
        <dbReference type="Proteomes" id="UP000199159"/>
    </source>
</evidence>
<dbReference type="PANTHER" id="PTHR42721">
    <property type="entry name" value="SUGAR HYDROLASE-RELATED"/>
    <property type="match status" value="1"/>
</dbReference>
<dbReference type="RefSeq" id="WP_090849801.1">
    <property type="nucleotide sequence ID" value="NZ_FNJU01000001.1"/>
</dbReference>
<dbReference type="CDD" id="cd23343">
    <property type="entry name" value="beta-trefoil_FSCN_BglX-like"/>
    <property type="match status" value="1"/>
</dbReference>
<dbReference type="SMART" id="SM01217">
    <property type="entry name" value="Fn3_like"/>
    <property type="match status" value="1"/>
</dbReference>
<evidence type="ECO:0000313" key="6">
    <source>
        <dbReference type="EMBL" id="SDP13400.1"/>
    </source>
</evidence>
<organism evidence="6 7">
    <name type="scientific">Litchfieldia salsa</name>
    <dbReference type="NCBI Taxonomy" id="930152"/>
    <lineage>
        <taxon>Bacteria</taxon>
        <taxon>Bacillati</taxon>
        <taxon>Bacillota</taxon>
        <taxon>Bacilli</taxon>
        <taxon>Bacillales</taxon>
        <taxon>Bacillaceae</taxon>
        <taxon>Litchfieldia</taxon>
    </lineage>
</organism>
<accession>A0A1H0Q865</accession>
<dbReference type="InterPro" id="IPR017853">
    <property type="entry name" value="GH"/>
</dbReference>
<dbReference type="InterPro" id="IPR044993">
    <property type="entry name" value="BXL"/>
</dbReference>
<evidence type="ECO:0000256" key="4">
    <source>
        <dbReference type="RuleBase" id="RU361161"/>
    </source>
</evidence>
<dbReference type="Pfam" id="PF00933">
    <property type="entry name" value="Glyco_hydro_3"/>
    <property type="match status" value="1"/>
</dbReference>
<dbReference type="InterPro" id="IPR026891">
    <property type="entry name" value="Fn3-like"/>
</dbReference>
<keyword evidence="3 4" id="KW-0378">Hydrolase</keyword>
<dbReference type="SUPFAM" id="SSF49785">
    <property type="entry name" value="Galactose-binding domain-like"/>
    <property type="match status" value="1"/>
</dbReference>
<dbReference type="SUPFAM" id="SSF50405">
    <property type="entry name" value="Actin-crosslinking proteins"/>
    <property type="match status" value="1"/>
</dbReference>
<dbReference type="SUPFAM" id="SSF51445">
    <property type="entry name" value="(Trans)glycosidases"/>
    <property type="match status" value="1"/>
</dbReference>
<keyword evidence="7" id="KW-1185">Reference proteome</keyword>
<dbReference type="Pfam" id="PF01915">
    <property type="entry name" value="Glyco_hydro_3_C"/>
    <property type="match status" value="1"/>
</dbReference>
<dbReference type="InterPro" id="IPR008979">
    <property type="entry name" value="Galactose-bd-like_sf"/>
</dbReference>